<dbReference type="EMBL" id="OC920061">
    <property type="protein sequence ID" value="CAD7652168.1"/>
    <property type="molecule type" value="Genomic_DNA"/>
</dbReference>
<feature type="region of interest" description="Disordered" evidence="5">
    <location>
        <begin position="770"/>
        <end position="792"/>
    </location>
</feature>
<protein>
    <recommendedName>
        <fullName evidence="6">Carboxylesterase type B domain-containing protein</fullName>
    </recommendedName>
</protein>
<evidence type="ECO:0000313" key="7">
    <source>
        <dbReference type="EMBL" id="CAD7652168.1"/>
    </source>
</evidence>
<reference evidence="7" key="1">
    <citation type="submission" date="2020-11" db="EMBL/GenBank/DDBJ databases">
        <authorList>
            <person name="Tran Van P."/>
        </authorList>
    </citation>
    <scope>NUCLEOTIDE SEQUENCE</scope>
</reference>
<feature type="domain" description="Carboxylesterase type B" evidence="6">
    <location>
        <begin position="369"/>
        <end position="785"/>
    </location>
</feature>
<dbReference type="AlphaFoldDB" id="A0A7R9M287"/>
<feature type="non-terminal residue" evidence="7">
    <location>
        <position position="1"/>
    </location>
</feature>
<organism evidence="7">
    <name type="scientific">Oppiella nova</name>
    <dbReference type="NCBI Taxonomy" id="334625"/>
    <lineage>
        <taxon>Eukaryota</taxon>
        <taxon>Metazoa</taxon>
        <taxon>Ecdysozoa</taxon>
        <taxon>Arthropoda</taxon>
        <taxon>Chelicerata</taxon>
        <taxon>Arachnida</taxon>
        <taxon>Acari</taxon>
        <taxon>Acariformes</taxon>
        <taxon>Sarcoptiformes</taxon>
        <taxon>Oribatida</taxon>
        <taxon>Brachypylina</taxon>
        <taxon>Oppioidea</taxon>
        <taxon>Oppiidae</taxon>
        <taxon>Oppiella</taxon>
    </lineage>
</organism>
<dbReference type="GO" id="GO:0019695">
    <property type="term" value="P:choline metabolic process"/>
    <property type="evidence" value="ECO:0007669"/>
    <property type="project" value="TreeGrafter"/>
</dbReference>
<dbReference type="Pfam" id="PF00135">
    <property type="entry name" value="COesterase"/>
    <property type="match status" value="4"/>
</dbReference>
<evidence type="ECO:0000256" key="1">
    <source>
        <dbReference type="ARBA" id="ARBA00005964"/>
    </source>
</evidence>
<evidence type="ECO:0000313" key="8">
    <source>
        <dbReference type="Proteomes" id="UP000728032"/>
    </source>
</evidence>
<dbReference type="GO" id="GO:0005886">
    <property type="term" value="C:plasma membrane"/>
    <property type="evidence" value="ECO:0007669"/>
    <property type="project" value="TreeGrafter"/>
</dbReference>
<sequence>DEISGATHAMDLPFVFGMGFTPEMSHLFSDTDAQFSRDVMRIWTNFAKYGFIEIKPDDKWPQLLSANNVPKVKNLNPAPTLPPMDDPEDCLVLNIWTPNVGNNSSSKQTSLKPVMFWIHGGGLSIGSCDMYNGGPLATHDVVFVAINYRLAHFGFLYGDREDAPGNQGFYDQLLALKWVRENIYAFGGDRDQITIFGESAGSWSVSALILSPLSKGLFKRAIMQSGAHLYNKDRDAVSKSEAIEIGKSIAKDLGCNESEDWVQFLRNVDPKELAEKAKPLTFPVLGTEFLPLSAQQAFQTNQFNSDIDLIAGINSNEGSLLSALLLPPKDEALTIDHFKRGVQVADKMFHELDVQKVVDYYLKGIDTSNSSASEDCLVLNIWTTNVGNNSSSKQTSLKPVMFWIHGGGLSIGSCDMYNGGPLATHDVVFVAINYRLAHFGFLYGDREDAPGNQGFYDQLLALKWVRENIYAFGGDRDQITIFGESAGSWSVSALILSPLSKGLFKRAIMQSGAHLYNKDRDAVSKSEAIEIGKSIAKDLGCSESEDWVQFLRNVDPKELAEKAELITFPVLGTEFLPLSAQQAFQTNQFNSDIDLIAGINSNEGSMLSALLIPPKDETVTIDHFKHGVQVADKMYHELDFQKVVDYYLKGIDTSNSSALRRAFYEFVGDLFMKYPTYLFAKQFAINTQKSGKNVYFYELTHHCKTFAQMLRCDDEMSSTAHAMDLPFVFGWGFTPEMAQIFSDTDAQFSRDVMKMWTNFAKYGKPDDKWPQLLSPNNDPKVKNLNPDSTLPPMDNPYDRTTSGVVRGQTIQVLNTNVYQFLGIPYAEPPVGELRFAKPEPIKKPFEGIIDATKPGNACLQKESSWSELQVPHQSEDCLVLNIWTPNVRNSNSSKPIPLKPVMFFIHGGGLWMGSCDIYNGGPLATHDVVFVAINYRLAHFGFLYGDREDAPGNQGFYDQLLALKWVRDNIHAFGGDRDQITIFGESAGGWSVSAHILSPLSKGLFKRAIMQSGAHMYNKDRDVITKSEALEIGKLFEKCWPKGTGG</sequence>
<feature type="domain" description="Carboxylesterase type B" evidence="6">
    <location>
        <begin position="3"/>
        <end position="68"/>
    </location>
</feature>
<dbReference type="GO" id="GO:0003990">
    <property type="term" value="F:acetylcholinesterase activity"/>
    <property type="evidence" value="ECO:0007669"/>
    <property type="project" value="TreeGrafter"/>
</dbReference>
<dbReference type="EMBL" id="CAJPVJ010005236">
    <property type="protein sequence ID" value="CAG2169355.1"/>
    <property type="molecule type" value="Genomic_DNA"/>
</dbReference>
<dbReference type="PROSITE" id="PS00122">
    <property type="entry name" value="CARBOXYLESTERASE_B_1"/>
    <property type="match status" value="3"/>
</dbReference>
<dbReference type="Gene3D" id="3.40.50.1820">
    <property type="entry name" value="alpha/beta hydrolase"/>
    <property type="match status" value="4"/>
</dbReference>
<name>A0A7R9M287_9ACAR</name>
<feature type="domain" description="Carboxylesterase type B" evidence="6">
    <location>
        <begin position="86"/>
        <end position="351"/>
    </location>
</feature>
<proteinExistence type="inferred from homology"/>
<dbReference type="InterPro" id="IPR019826">
    <property type="entry name" value="Carboxylesterase_B_AS"/>
</dbReference>
<dbReference type="OrthoDB" id="6505985at2759"/>
<dbReference type="InterPro" id="IPR002018">
    <property type="entry name" value="CarbesteraseB"/>
</dbReference>
<comment type="similarity">
    <text evidence="1">Belongs to the type-B carboxylesterase/lipase family.</text>
</comment>
<dbReference type="Proteomes" id="UP000728032">
    <property type="component" value="Unassembled WGS sequence"/>
</dbReference>
<feature type="domain" description="Carboxylesterase type B" evidence="6">
    <location>
        <begin position="799"/>
        <end position="1016"/>
    </location>
</feature>
<dbReference type="SUPFAM" id="SSF53474">
    <property type="entry name" value="alpha/beta-Hydrolases"/>
    <property type="match status" value="4"/>
</dbReference>
<dbReference type="InterPro" id="IPR029058">
    <property type="entry name" value="AB_hydrolase_fold"/>
</dbReference>
<dbReference type="GO" id="GO:0005615">
    <property type="term" value="C:extracellular space"/>
    <property type="evidence" value="ECO:0007669"/>
    <property type="project" value="TreeGrafter"/>
</dbReference>
<accession>A0A7R9M287</accession>
<keyword evidence="3" id="KW-0378">Hydrolase</keyword>
<dbReference type="PANTHER" id="PTHR43918:SF4">
    <property type="entry name" value="CARBOXYLIC ESTER HYDROLASE"/>
    <property type="match status" value="1"/>
</dbReference>
<gene>
    <name evidence="7" type="ORF">ONB1V03_LOCUS8833</name>
</gene>
<keyword evidence="2" id="KW-0719">Serine esterase</keyword>
<evidence type="ECO:0000256" key="3">
    <source>
        <dbReference type="ARBA" id="ARBA00022801"/>
    </source>
</evidence>
<dbReference type="PANTHER" id="PTHR43918">
    <property type="entry name" value="ACETYLCHOLINESTERASE"/>
    <property type="match status" value="1"/>
</dbReference>
<evidence type="ECO:0000256" key="2">
    <source>
        <dbReference type="ARBA" id="ARBA00022487"/>
    </source>
</evidence>
<keyword evidence="4" id="KW-0325">Glycoprotein</keyword>
<keyword evidence="8" id="KW-1185">Reference proteome</keyword>
<evidence type="ECO:0000259" key="6">
    <source>
        <dbReference type="Pfam" id="PF00135"/>
    </source>
</evidence>
<evidence type="ECO:0000256" key="5">
    <source>
        <dbReference type="SAM" id="MobiDB-lite"/>
    </source>
</evidence>
<dbReference type="GO" id="GO:0006581">
    <property type="term" value="P:acetylcholine catabolic process"/>
    <property type="evidence" value="ECO:0007669"/>
    <property type="project" value="TreeGrafter"/>
</dbReference>
<dbReference type="InterPro" id="IPR050654">
    <property type="entry name" value="AChE-related_enzymes"/>
</dbReference>
<evidence type="ECO:0000256" key="4">
    <source>
        <dbReference type="ARBA" id="ARBA00023180"/>
    </source>
</evidence>